<evidence type="ECO:0000256" key="1">
    <source>
        <dbReference type="SAM" id="Phobius"/>
    </source>
</evidence>
<name>A0A5C6A6K4_9BACT</name>
<gene>
    <name evidence="2" type="ORF">Pla100_36090</name>
</gene>
<keyword evidence="1" id="KW-0812">Transmembrane</keyword>
<accession>A0A5C6A6K4</accession>
<protein>
    <recommendedName>
        <fullName evidence="4">Type II secretion system protein</fullName>
    </recommendedName>
</protein>
<keyword evidence="3" id="KW-1185">Reference proteome</keyword>
<dbReference type="OrthoDB" id="282169at2"/>
<keyword evidence="1" id="KW-1133">Transmembrane helix</keyword>
<sequence length="129" mass="14269">MKRPGTTVIECVVAASVLMVAMGTVTTMAFRASRMWSEVGHQRIAMNELANQIERITDAAPDEIDQLISNLQPSQMAQENLDQPTITATRVRDSLGDRVDMELTWRSAYPVAPVRLTGWVTAPTREVSP</sequence>
<evidence type="ECO:0000313" key="3">
    <source>
        <dbReference type="Proteomes" id="UP000316213"/>
    </source>
</evidence>
<dbReference type="EMBL" id="SJPM01000007">
    <property type="protein sequence ID" value="TWT95030.1"/>
    <property type="molecule type" value="Genomic_DNA"/>
</dbReference>
<dbReference type="AlphaFoldDB" id="A0A5C6A6K4"/>
<evidence type="ECO:0008006" key="4">
    <source>
        <dbReference type="Google" id="ProtNLM"/>
    </source>
</evidence>
<dbReference type="RefSeq" id="WP_146578977.1">
    <property type="nucleotide sequence ID" value="NZ_SJPM01000007.1"/>
</dbReference>
<reference evidence="2 3" key="1">
    <citation type="submission" date="2019-02" db="EMBL/GenBank/DDBJ databases">
        <title>Deep-cultivation of Planctomycetes and their phenomic and genomic characterization uncovers novel biology.</title>
        <authorList>
            <person name="Wiegand S."/>
            <person name="Jogler M."/>
            <person name="Boedeker C."/>
            <person name="Pinto D."/>
            <person name="Vollmers J."/>
            <person name="Rivas-Marin E."/>
            <person name="Kohn T."/>
            <person name="Peeters S.H."/>
            <person name="Heuer A."/>
            <person name="Rast P."/>
            <person name="Oberbeckmann S."/>
            <person name="Bunk B."/>
            <person name="Jeske O."/>
            <person name="Meyerdierks A."/>
            <person name="Storesund J.E."/>
            <person name="Kallscheuer N."/>
            <person name="Luecker S."/>
            <person name="Lage O.M."/>
            <person name="Pohl T."/>
            <person name="Merkel B.J."/>
            <person name="Hornburger P."/>
            <person name="Mueller R.-W."/>
            <person name="Bruemmer F."/>
            <person name="Labrenz M."/>
            <person name="Spormann A.M."/>
            <person name="Op Den Camp H."/>
            <person name="Overmann J."/>
            <person name="Amann R."/>
            <person name="Jetten M.S.M."/>
            <person name="Mascher T."/>
            <person name="Medema M.H."/>
            <person name="Devos D.P."/>
            <person name="Kaster A.-K."/>
            <person name="Ovreas L."/>
            <person name="Rohde M."/>
            <person name="Galperin M.Y."/>
            <person name="Jogler C."/>
        </authorList>
    </citation>
    <scope>NUCLEOTIDE SEQUENCE [LARGE SCALE GENOMIC DNA]</scope>
    <source>
        <strain evidence="2 3">Pla100</strain>
    </source>
</reference>
<organism evidence="2 3">
    <name type="scientific">Neorhodopirellula pilleata</name>
    <dbReference type="NCBI Taxonomy" id="2714738"/>
    <lineage>
        <taxon>Bacteria</taxon>
        <taxon>Pseudomonadati</taxon>
        <taxon>Planctomycetota</taxon>
        <taxon>Planctomycetia</taxon>
        <taxon>Pirellulales</taxon>
        <taxon>Pirellulaceae</taxon>
        <taxon>Neorhodopirellula</taxon>
    </lineage>
</organism>
<keyword evidence="1" id="KW-0472">Membrane</keyword>
<feature type="transmembrane region" description="Helical" evidence="1">
    <location>
        <begin position="12"/>
        <end position="30"/>
    </location>
</feature>
<dbReference type="Proteomes" id="UP000316213">
    <property type="component" value="Unassembled WGS sequence"/>
</dbReference>
<proteinExistence type="predicted"/>
<comment type="caution">
    <text evidence="2">The sequence shown here is derived from an EMBL/GenBank/DDBJ whole genome shotgun (WGS) entry which is preliminary data.</text>
</comment>
<evidence type="ECO:0000313" key="2">
    <source>
        <dbReference type="EMBL" id="TWT95030.1"/>
    </source>
</evidence>